<dbReference type="GO" id="GO:0003735">
    <property type="term" value="F:structural constituent of ribosome"/>
    <property type="evidence" value="ECO:0007669"/>
    <property type="project" value="InterPro"/>
</dbReference>
<organism evidence="6 7">
    <name type="scientific">Candidatus Microsaccharimonas sossegonensis</name>
    <dbReference type="NCBI Taxonomy" id="2506948"/>
    <lineage>
        <taxon>Bacteria</taxon>
        <taxon>Candidatus Saccharimonadota</taxon>
        <taxon>Candidatus Saccharimonadia</taxon>
        <taxon>Candidatus Saccharimonadales</taxon>
        <taxon>Candidatus Saccharimonadaceae</taxon>
        <taxon>Candidatus Microsaccharimonas</taxon>
    </lineage>
</organism>
<dbReference type="InterPro" id="IPR001383">
    <property type="entry name" value="Ribosomal_bL28_bact-type"/>
</dbReference>
<dbReference type="EMBL" id="SCKX01000001">
    <property type="protein sequence ID" value="RWZ78480.1"/>
    <property type="molecule type" value="Genomic_DNA"/>
</dbReference>
<dbReference type="HAMAP" id="MF_00373">
    <property type="entry name" value="Ribosomal_bL28"/>
    <property type="match status" value="1"/>
</dbReference>
<evidence type="ECO:0000313" key="6">
    <source>
        <dbReference type="EMBL" id="RWZ78480.1"/>
    </source>
</evidence>
<evidence type="ECO:0000313" key="7">
    <source>
        <dbReference type="Proteomes" id="UP000289257"/>
    </source>
</evidence>
<dbReference type="Proteomes" id="UP000289257">
    <property type="component" value="Unassembled WGS sequence"/>
</dbReference>
<proteinExistence type="inferred from homology"/>
<dbReference type="GO" id="GO:0006412">
    <property type="term" value="P:translation"/>
    <property type="evidence" value="ECO:0007669"/>
    <property type="project" value="UniProtKB-UniRule"/>
</dbReference>
<dbReference type="GO" id="GO:1990904">
    <property type="term" value="C:ribonucleoprotein complex"/>
    <property type="evidence" value="ECO:0007669"/>
    <property type="project" value="UniProtKB-KW"/>
</dbReference>
<gene>
    <name evidence="5 6" type="primary">rpmB</name>
    <name evidence="6" type="ORF">EOT05_01850</name>
</gene>
<dbReference type="InterPro" id="IPR026569">
    <property type="entry name" value="Ribosomal_bL28"/>
</dbReference>
<keyword evidence="2 5" id="KW-0689">Ribosomal protein</keyword>
<evidence type="ECO:0000256" key="3">
    <source>
        <dbReference type="ARBA" id="ARBA00023274"/>
    </source>
</evidence>
<keyword evidence="7" id="KW-1185">Reference proteome</keyword>
<reference evidence="6" key="1">
    <citation type="submission" date="2019-01" db="EMBL/GenBank/DDBJ databases">
        <title>Genomic signatures and co-occurrence patterns of the ultra-small Saccharimodia (Patescibacteria phylum) suggest a symbiotic lifestyle.</title>
        <authorList>
            <person name="Lemos L."/>
            <person name="Medeiros J."/>
            <person name="Andreote F."/>
            <person name="Fernandes G."/>
            <person name="Varani A."/>
            <person name="Oliveira G."/>
            <person name="Pylro V."/>
        </authorList>
    </citation>
    <scope>NUCLEOTIDE SEQUENCE [LARGE SCALE GENOMIC DNA]</scope>
    <source>
        <strain evidence="6">AMD02</strain>
    </source>
</reference>
<sequence length="73" mass="8143">MVARCELTGKGKQFGNNVSFSLRRTNRVFKPNLQKKTFEFEGQKVTMVLSTQAIRTLKKKGILPVKGSAVATQ</sequence>
<dbReference type="GO" id="GO:0005840">
    <property type="term" value="C:ribosome"/>
    <property type="evidence" value="ECO:0007669"/>
    <property type="project" value="UniProtKB-KW"/>
</dbReference>
<evidence type="ECO:0000256" key="2">
    <source>
        <dbReference type="ARBA" id="ARBA00022980"/>
    </source>
</evidence>
<dbReference type="InterPro" id="IPR034704">
    <property type="entry name" value="Ribosomal_bL28/bL31-like_sf"/>
</dbReference>
<keyword evidence="3 5" id="KW-0687">Ribonucleoprotein</keyword>
<evidence type="ECO:0000256" key="4">
    <source>
        <dbReference type="ARBA" id="ARBA00035174"/>
    </source>
</evidence>
<comment type="caution">
    <text evidence="6">The sequence shown here is derived from an EMBL/GenBank/DDBJ whole genome shotgun (WGS) entry which is preliminary data.</text>
</comment>
<dbReference type="InterPro" id="IPR050096">
    <property type="entry name" value="Bacterial_rp_bL28"/>
</dbReference>
<dbReference type="InterPro" id="IPR037147">
    <property type="entry name" value="Ribosomal_bL28_sf"/>
</dbReference>
<dbReference type="PANTHER" id="PTHR39080">
    <property type="entry name" value="50S RIBOSOMAL PROTEIN L28"/>
    <property type="match status" value="1"/>
</dbReference>
<dbReference type="Gene3D" id="2.30.170.40">
    <property type="entry name" value="Ribosomal protein L28/L24"/>
    <property type="match status" value="1"/>
</dbReference>
<name>A0A4Q0AHJ2_9BACT</name>
<comment type="similarity">
    <text evidence="1 5">Belongs to the bacterial ribosomal protein bL28 family.</text>
</comment>
<protein>
    <recommendedName>
        <fullName evidence="4 5">Large ribosomal subunit protein bL28</fullName>
    </recommendedName>
</protein>
<dbReference type="NCBIfam" id="TIGR00009">
    <property type="entry name" value="L28"/>
    <property type="match status" value="1"/>
</dbReference>
<accession>A0A4Q0AHJ2</accession>
<dbReference type="PANTHER" id="PTHR39080:SF1">
    <property type="entry name" value="LARGE RIBOSOMAL SUBUNIT PROTEIN BL28A"/>
    <property type="match status" value="1"/>
</dbReference>
<dbReference type="Pfam" id="PF00830">
    <property type="entry name" value="Ribosomal_L28"/>
    <property type="match status" value="1"/>
</dbReference>
<dbReference type="SUPFAM" id="SSF143800">
    <property type="entry name" value="L28p-like"/>
    <property type="match status" value="1"/>
</dbReference>
<evidence type="ECO:0000256" key="5">
    <source>
        <dbReference type="HAMAP-Rule" id="MF_00373"/>
    </source>
</evidence>
<dbReference type="AlphaFoldDB" id="A0A4Q0AHJ2"/>
<evidence type="ECO:0000256" key="1">
    <source>
        <dbReference type="ARBA" id="ARBA00008760"/>
    </source>
</evidence>